<evidence type="ECO:0000256" key="2">
    <source>
        <dbReference type="ARBA" id="ARBA00022692"/>
    </source>
</evidence>
<comment type="caution">
    <text evidence="6">The sequence shown here is derived from an EMBL/GenBank/DDBJ whole genome shotgun (WGS) entry which is preliminary data.</text>
</comment>
<evidence type="ECO:0000313" key="6">
    <source>
        <dbReference type="EMBL" id="CAF3901894.1"/>
    </source>
</evidence>
<feature type="transmembrane region" description="Helical" evidence="5">
    <location>
        <begin position="70"/>
        <end position="92"/>
    </location>
</feature>
<organism evidence="6 7">
    <name type="scientific">Rotaria magnacalcarata</name>
    <dbReference type="NCBI Taxonomy" id="392030"/>
    <lineage>
        <taxon>Eukaryota</taxon>
        <taxon>Metazoa</taxon>
        <taxon>Spiralia</taxon>
        <taxon>Gnathifera</taxon>
        <taxon>Rotifera</taxon>
        <taxon>Eurotatoria</taxon>
        <taxon>Bdelloidea</taxon>
        <taxon>Philodinida</taxon>
        <taxon>Philodinidae</taxon>
        <taxon>Rotaria</taxon>
    </lineage>
</organism>
<accession>A0A8S2LQN4</accession>
<evidence type="ECO:0000256" key="5">
    <source>
        <dbReference type="SAM" id="Phobius"/>
    </source>
</evidence>
<comment type="subcellular location">
    <subcellularLocation>
        <location evidence="1">Membrane</location>
        <topology evidence="1">Multi-pass membrane protein</topology>
    </subcellularLocation>
</comment>
<dbReference type="EMBL" id="CAJOBI010001839">
    <property type="protein sequence ID" value="CAF3901894.1"/>
    <property type="molecule type" value="Genomic_DNA"/>
</dbReference>
<gene>
    <name evidence="6" type="ORF">SMN809_LOCUS6681</name>
</gene>
<evidence type="ECO:0000256" key="3">
    <source>
        <dbReference type="ARBA" id="ARBA00022989"/>
    </source>
</evidence>
<dbReference type="Proteomes" id="UP000676336">
    <property type="component" value="Unassembled WGS sequence"/>
</dbReference>
<sequence length="305" mass="33339">MDTKDSNKRSFSLFGNYNLHEPAMNVPVHSTPGTNALSPYLNFDPTVLNPSKSQFILPEGQKERRGRLELMFFTIGGSVIAGSAVGSASGLYRGLRETRELTGSVRTSSIINYVSRQGATTASAMGTIALIYSLFGTGISWARDVDDELNTVASGGLTGLLYRSTAGWKGAVRGSLFGLGLSSIYVKKTMSVPEKMRAVLLKGFGDRDNLYIGETDVPKIKDDEVLVKVHAFGVNRADTMQRKGQYPPPPVKCFQNEAINGFLNGKLKVITDKTWPMEQIADAHKYMEDNLTMGKLVVTIIQDEQ</sequence>
<keyword evidence="2 5" id="KW-0812">Transmembrane</keyword>
<evidence type="ECO:0000256" key="1">
    <source>
        <dbReference type="ARBA" id="ARBA00004141"/>
    </source>
</evidence>
<dbReference type="Pfam" id="PF13602">
    <property type="entry name" value="ADH_zinc_N_2"/>
    <property type="match status" value="1"/>
</dbReference>
<keyword evidence="4 5" id="KW-0472">Membrane</keyword>
<reference evidence="6" key="1">
    <citation type="submission" date="2021-02" db="EMBL/GenBank/DDBJ databases">
        <authorList>
            <person name="Nowell W R."/>
        </authorList>
    </citation>
    <scope>NUCLEOTIDE SEQUENCE</scope>
</reference>
<keyword evidence="3 5" id="KW-1133">Transmembrane helix</keyword>
<evidence type="ECO:0000313" key="7">
    <source>
        <dbReference type="Proteomes" id="UP000676336"/>
    </source>
</evidence>
<dbReference type="GO" id="GO:0005744">
    <property type="term" value="C:TIM23 mitochondrial import inner membrane translocase complex"/>
    <property type="evidence" value="ECO:0007669"/>
    <property type="project" value="TreeGrafter"/>
</dbReference>
<dbReference type="Gene3D" id="3.90.180.10">
    <property type="entry name" value="Medium-chain alcohol dehydrogenases, catalytic domain"/>
    <property type="match status" value="2"/>
</dbReference>
<name>A0A8S2LQN4_9BILA</name>
<protein>
    <submittedName>
        <fullName evidence="6">Uncharacterized protein</fullName>
    </submittedName>
</protein>
<dbReference type="InterPro" id="IPR045238">
    <property type="entry name" value="Tim23-like"/>
</dbReference>
<dbReference type="Pfam" id="PF02466">
    <property type="entry name" value="Tim17"/>
    <property type="match status" value="1"/>
</dbReference>
<proteinExistence type="predicted"/>
<dbReference type="InterPro" id="IPR011032">
    <property type="entry name" value="GroES-like_sf"/>
</dbReference>
<dbReference type="PANTHER" id="PTHR15371:SF0">
    <property type="entry name" value="SD19278P"/>
    <property type="match status" value="1"/>
</dbReference>
<dbReference type="GO" id="GO:0030150">
    <property type="term" value="P:protein import into mitochondrial matrix"/>
    <property type="evidence" value="ECO:0007669"/>
    <property type="project" value="TreeGrafter"/>
</dbReference>
<dbReference type="SUPFAM" id="SSF50129">
    <property type="entry name" value="GroES-like"/>
    <property type="match status" value="1"/>
</dbReference>
<dbReference type="AlphaFoldDB" id="A0A8S2LQN4"/>
<evidence type="ECO:0000256" key="4">
    <source>
        <dbReference type="ARBA" id="ARBA00023136"/>
    </source>
</evidence>
<dbReference type="PANTHER" id="PTHR15371">
    <property type="entry name" value="TIM23"/>
    <property type="match status" value="1"/>
</dbReference>
<dbReference type="GO" id="GO:0008320">
    <property type="term" value="F:protein transmembrane transporter activity"/>
    <property type="evidence" value="ECO:0007669"/>
    <property type="project" value="TreeGrafter"/>
</dbReference>